<evidence type="ECO:0000313" key="4">
    <source>
        <dbReference type="Proteomes" id="UP001465755"/>
    </source>
</evidence>
<dbReference type="Proteomes" id="UP001465755">
    <property type="component" value="Unassembled WGS sequence"/>
</dbReference>
<protein>
    <submittedName>
        <fullName evidence="3">Uncharacterized protein</fullName>
    </submittedName>
</protein>
<accession>A0AAW1NJ13</accession>
<feature type="compositionally biased region" description="Gly residues" evidence="1">
    <location>
        <begin position="496"/>
        <end position="548"/>
    </location>
</feature>
<comment type="caution">
    <text evidence="3">The sequence shown here is derived from an EMBL/GenBank/DDBJ whole genome shotgun (WGS) entry which is preliminary data.</text>
</comment>
<feature type="compositionally biased region" description="Low complexity" evidence="1">
    <location>
        <begin position="417"/>
        <end position="427"/>
    </location>
</feature>
<evidence type="ECO:0000256" key="1">
    <source>
        <dbReference type="SAM" id="MobiDB-lite"/>
    </source>
</evidence>
<feature type="compositionally biased region" description="Gly residues" evidence="1">
    <location>
        <begin position="638"/>
        <end position="673"/>
    </location>
</feature>
<keyword evidence="2" id="KW-0732">Signal</keyword>
<evidence type="ECO:0000313" key="3">
    <source>
        <dbReference type="EMBL" id="KAK9787873.1"/>
    </source>
</evidence>
<keyword evidence="4" id="KW-1185">Reference proteome</keyword>
<feature type="region of interest" description="Disordered" evidence="1">
    <location>
        <begin position="496"/>
        <end position="620"/>
    </location>
</feature>
<dbReference type="EMBL" id="JALJOQ010000238">
    <property type="protein sequence ID" value="KAK9787873.1"/>
    <property type="molecule type" value="Genomic_DNA"/>
</dbReference>
<proteinExistence type="predicted"/>
<sequence>MRSQNKLFCCTLVLLSQSWHIASALRLPGGLFARRELSSAAPSDITTVAFPLITTDSPGDLLVAGYDLITIDQGAAHLDTKTSEGFLYAQLEYETLAYSLAFSNAGCAFFSFASNYSSVDAYLTLESDLEAMLNSKGLFDTSAAKPVTNSSFSKLKTGIKLMPVNPGSTYRLVFVNSGGQGAPGSSQTEQPTTLGFRLLAYSQANPICQSAGSGITIQSIEGPAFYSDSFPLAFKGTRPIAAVTNATCLAYQLLGQTSSNANSPNTTLFVTESSAATQWVSDSFGKPIPSTGTVCLQSSAGANTPNSVIAASAAPQGTQGSSGGKPAVVVGPQTTCQGAATGLGAGKQYLLWAVNAEDSTASNGPSGNAWVRFTALNGGDCTSVSFPSNSHSSVVLPFSAAATTASGALSAPPPPAQAIAPAAPSTAGSGGQGGSGGSTAAGPAGSGGLGGGGGNLIGNGNGGSGGAGGSGGNTISGLPGPGGAGGAGGVLVGSGNSGSGGSGGSGGSSLNGSAAPGGSGGNGGLLVGSGLGGSGGSGGAGGNSGGPLGAPSGPQAPSGDSGSASATAIATAGPGANANADSESIGGAGGAGGFGGLALGPGTGGLGGAGGPGGSANSVSIANAPAYTNVSSVHSAFGGSGGTGGNGGGSTSGLGGNGGTGGSGGNVDSGYSG</sequence>
<feature type="chain" id="PRO_5043373934" evidence="2">
    <location>
        <begin position="25"/>
        <end position="673"/>
    </location>
</feature>
<feature type="region of interest" description="Disordered" evidence="1">
    <location>
        <begin position="405"/>
        <end position="446"/>
    </location>
</feature>
<reference evidence="3 4" key="1">
    <citation type="journal article" date="2024" name="Nat. Commun.">
        <title>Phylogenomics reveals the evolutionary origins of lichenization in chlorophyte algae.</title>
        <authorList>
            <person name="Puginier C."/>
            <person name="Libourel C."/>
            <person name="Otte J."/>
            <person name="Skaloud P."/>
            <person name="Haon M."/>
            <person name="Grisel S."/>
            <person name="Petersen M."/>
            <person name="Berrin J.G."/>
            <person name="Delaux P.M."/>
            <person name="Dal Grande F."/>
            <person name="Keller J."/>
        </authorList>
    </citation>
    <scope>NUCLEOTIDE SEQUENCE [LARGE SCALE GENOMIC DNA]</scope>
    <source>
        <strain evidence="3 4">SAG 2036</strain>
    </source>
</reference>
<organism evidence="3 4">
    <name type="scientific">Symbiochloris irregularis</name>
    <dbReference type="NCBI Taxonomy" id="706552"/>
    <lineage>
        <taxon>Eukaryota</taxon>
        <taxon>Viridiplantae</taxon>
        <taxon>Chlorophyta</taxon>
        <taxon>core chlorophytes</taxon>
        <taxon>Trebouxiophyceae</taxon>
        <taxon>Trebouxiales</taxon>
        <taxon>Trebouxiaceae</taxon>
        <taxon>Symbiochloris</taxon>
    </lineage>
</organism>
<feature type="compositionally biased region" description="Low complexity" evidence="1">
    <location>
        <begin position="549"/>
        <end position="580"/>
    </location>
</feature>
<evidence type="ECO:0000256" key="2">
    <source>
        <dbReference type="SAM" id="SignalP"/>
    </source>
</evidence>
<name>A0AAW1NJ13_9CHLO</name>
<feature type="compositionally biased region" description="Gly residues" evidence="1">
    <location>
        <begin position="428"/>
        <end position="446"/>
    </location>
</feature>
<dbReference type="AlphaFoldDB" id="A0AAW1NJ13"/>
<feature type="compositionally biased region" description="Gly residues" evidence="1">
    <location>
        <begin position="586"/>
        <end position="614"/>
    </location>
</feature>
<gene>
    <name evidence="3" type="ORF">WJX73_003314</name>
</gene>
<feature type="signal peptide" evidence="2">
    <location>
        <begin position="1"/>
        <end position="24"/>
    </location>
</feature>
<feature type="region of interest" description="Disordered" evidence="1">
    <location>
        <begin position="632"/>
        <end position="673"/>
    </location>
</feature>